<evidence type="ECO:0000256" key="1">
    <source>
        <dbReference type="SAM" id="SignalP"/>
    </source>
</evidence>
<dbReference type="OrthoDB" id="5377981at2"/>
<keyword evidence="5" id="KW-1185">Reference proteome</keyword>
<evidence type="ECO:0000259" key="2">
    <source>
        <dbReference type="Pfam" id="PF00144"/>
    </source>
</evidence>
<feature type="chain" id="PRO_5013054968" evidence="1">
    <location>
        <begin position="27"/>
        <end position="531"/>
    </location>
</feature>
<feature type="domain" description="Peptidase S12 Pab87-related C-terminal" evidence="3">
    <location>
        <begin position="421"/>
        <end position="525"/>
    </location>
</feature>
<dbReference type="Proteomes" id="UP000197097">
    <property type="component" value="Unassembled WGS sequence"/>
</dbReference>
<feature type="signal peptide" evidence="1">
    <location>
        <begin position="1"/>
        <end position="26"/>
    </location>
</feature>
<dbReference type="Pfam" id="PF11954">
    <property type="entry name" value="DUF3471"/>
    <property type="match status" value="1"/>
</dbReference>
<sequence length="531" mass="58380">MIFSVNRRRLACLLAAAALAPGLASATPPEGIEARIEAIRTAAGVPGMSVAIVEQGKVTLAEGFGTRKLGSNEKVDADTIFPTGSSGKAVTSAALAVLVDQGKIKWDDKVIDHLPGFQMYDPWVTREMTIRDLLVHRSGLGLGAGDLLFVPRTNLSRSESVKRLRHIKPATSFRSGYAYDNVLYMVAGELIEAVSGQTWEAFTREHIIKAAGMQESTSDSVERFATANRAFPHARMNGGLRGAGDQEQLDEHDELGRNAAPAGGMAMSASDLARWLQIQLAQGKLPEGEGRLFSEAASREMWTPSVLMPIAPVPEAFQATQPNFDTYALGWMVRDYQGVKLVTHRGAVFGFLTMVMLIPEKQVGFSITINSEDGEVIHGLTYELLDHYLGRPKAGWPEKWSARVKDRVAEAQQALKAVQAKPAKTGPSLPRVRYAGNYNDPWYGNIVVREDKGRLTIDFQSTPRMRGTLEHWQYDSFITRFEDKSIEPAYVTFGLDADGKVERVTMKPVSPIADFSYDYQDLLFTPAKDAK</sequence>
<reference evidence="4 5" key="1">
    <citation type="journal article" date="2002" name="Int. J. Syst. Evol. Microbiol.">
        <title>Sphingopyxis witflariensis sp. nov., isolated from activated sludge.</title>
        <authorList>
            <person name="Kampfer P."/>
            <person name="Witzenberger R."/>
            <person name="Denner E.B."/>
            <person name="Busse H.J."/>
            <person name="Neef A."/>
        </authorList>
    </citation>
    <scope>NUCLEOTIDE SEQUENCE [LARGE SCALE GENOMIC DNA]</scope>
    <source>
        <strain evidence="4 5">DSM 14551</strain>
    </source>
</reference>
<dbReference type="PANTHER" id="PTHR46825">
    <property type="entry name" value="D-ALANYL-D-ALANINE-CARBOXYPEPTIDASE/ENDOPEPTIDASE AMPH"/>
    <property type="match status" value="1"/>
</dbReference>
<dbReference type="InterPro" id="IPR021860">
    <property type="entry name" value="Peptidase_S12_Pab87-rel_C"/>
</dbReference>
<dbReference type="InterPro" id="IPR012338">
    <property type="entry name" value="Beta-lactam/transpept-like"/>
</dbReference>
<dbReference type="InterPro" id="IPR050491">
    <property type="entry name" value="AmpC-like"/>
</dbReference>
<gene>
    <name evidence="4" type="ORF">CDQ91_02325</name>
</gene>
<dbReference type="RefSeq" id="WP_088471077.1">
    <property type="nucleotide sequence ID" value="NZ_NISJ01000001.1"/>
</dbReference>
<evidence type="ECO:0000259" key="3">
    <source>
        <dbReference type="Pfam" id="PF11954"/>
    </source>
</evidence>
<dbReference type="Pfam" id="PF00144">
    <property type="entry name" value="Beta-lactamase"/>
    <property type="match status" value="1"/>
</dbReference>
<organism evidence="4 5">
    <name type="scientific">Sphingopyxis witflariensis</name>
    <dbReference type="NCBI Taxonomy" id="173675"/>
    <lineage>
        <taxon>Bacteria</taxon>
        <taxon>Pseudomonadati</taxon>
        <taxon>Pseudomonadota</taxon>
        <taxon>Alphaproteobacteria</taxon>
        <taxon>Sphingomonadales</taxon>
        <taxon>Sphingomonadaceae</taxon>
        <taxon>Sphingopyxis</taxon>
    </lineage>
</organism>
<dbReference type="AlphaFoldDB" id="A0A246K5J4"/>
<keyword evidence="4" id="KW-0378">Hydrolase</keyword>
<dbReference type="EMBL" id="NISJ01000001">
    <property type="protein sequence ID" value="OWR01266.1"/>
    <property type="molecule type" value="Genomic_DNA"/>
</dbReference>
<keyword evidence="1" id="KW-0732">Signal</keyword>
<dbReference type="InterPro" id="IPR001466">
    <property type="entry name" value="Beta-lactam-related"/>
</dbReference>
<accession>A0A246K5J4</accession>
<dbReference type="PANTHER" id="PTHR46825:SF15">
    <property type="entry name" value="BETA-LACTAMASE-RELATED DOMAIN-CONTAINING PROTEIN"/>
    <property type="match status" value="1"/>
</dbReference>
<evidence type="ECO:0000313" key="4">
    <source>
        <dbReference type="EMBL" id="OWR01266.1"/>
    </source>
</evidence>
<feature type="domain" description="Beta-lactamase-related" evidence="2">
    <location>
        <begin position="33"/>
        <end position="375"/>
    </location>
</feature>
<dbReference type="GO" id="GO:0016787">
    <property type="term" value="F:hydrolase activity"/>
    <property type="evidence" value="ECO:0007669"/>
    <property type="project" value="UniProtKB-KW"/>
</dbReference>
<comment type="caution">
    <text evidence="4">The sequence shown here is derived from an EMBL/GenBank/DDBJ whole genome shotgun (WGS) entry which is preliminary data.</text>
</comment>
<protein>
    <submittedName>
        <fullName evidence="4">Serine hydrolase</fullName>
    </submittedName>
</protein>
<name>A0A246K5J4_9SPHN</name>
<dbReference type="Gene3D" id="2.40.128.600">
    <property type="match status" value="1"/>
</dbReference>
<dbReference type="SUPFAM" id="SSF56601">
    <property type="entry name" value="beta-lactamase/transpeptidase-like"/>
    <property type="match status" value="1"/>
</dbReference>
<evidence type="ECO:0000313" key="5">
    <source>
        <dbReference type="Proteomes" id="UP000197097"/>
    </source>
</evidence>
<proteinExistence type="predicted"/>
<dbReference type="Gene3D" id="3.40.710.10">
    <property type="entry name" value="DD-peptidase/beta-lactamase superfamily"/>
    <property type="match status" value="1"/>
</dbReference>